<dbReference type="AlphaFoldDB" id="A0A0C2SRC5"/>
<feature type="region of interest" description="Disordered" evidence="1">
    <location>
        <begin position="1"/>
        <end position="106"/>
    </location>
</feature>
<name>A0A0C2SRC5_AMAMK</name>
<feature type="compositionally biased region" description="Polar residues" evidence="1">
    <location>
        <begin position="147"/>
        <end position="160"/>
    </location>
</feature>
<evidence type="ECO:0000313" key="3">
    <source>
        <dbReference type="Proteomes" id="UP000054549"/>
    </source>
</evidence>
<gene>
    <name evidence="2" type="ORF">M378DRAFT_466572</name>
</gene>
<feature type="region of interest" description="Disordered" evidence="1">
    <location>
        <begin position="121"/>
        <end position="175"/>
    </location>
</feature>
<evidence type="ECO:0000313" key="2">
    <source>
        <dbReference type="EMBL" id="KIL56514.1"/>
    </source>
</evidence>
<dbReference type="Proteomes" id="UP000054549">
    <property type="component" value="Unassembled WGS sequence"/>
</dbReference>
<accession>A0A0C2SRC5</accession>
<dbReference type="InParanoid" id="A0A0C2SRC5"/>
<feature type="compositionally biased region" description="Polar residues" evidence="1">
    <location>
        <begin position="95"/>
        <end position="106"/>
    </location>
</feature>
<dbReference type="HOGENOM" id="CLU_1146934_0_0_1"/>
<organism evidence="2 3">
    <name type="scientific">Amanita muscaria (strain Koide BX008)</name>
    <dbReference type="NCBI Taxonomy" id="946122"/>
    <lineage>
        <taxon>Eukaryota</taxon>
        <taxon>Fungi</taxon>
        <taxon>Dikarya</taxon>
        <taxon>Basidiomycota</taxon>
        <taxon>Agaricomycotina</taxon>
        <taxon>Agaricomycetes</taxon>
        <taxon>Agaricomycetidae</taxon>
        <taxon>Agaricales</taxon>
        <taxon>Pluteineae</taxon>
        <taxon>Amanitaceae</taxon>
        <taxon>Amanita</taxon>
    </lineage>
</organism>
<keyword evidence="3" id="KW-1185">Reference proteome</keyword>
<reference evidence="2 3" key="1">
    <citation type="submission" date="2014-04" db="EMBL/GenBank/DDBJ databases">
        <title>Evolutionary Origins and Diversification of the Mycorrhizal Mutualists.</title>
        <authorList>
            <consortium name="DOE Joint Genome Institute"/>
            <consortium name="Mycorrhizal Genomics Consortium"/>
            <person name="Kohler A."/>
            <person name="Kuo A."/>
            <person name="Nagy L.G."/>
            <person name="Floudas D."/>
            <person name="Copeland A."/>
            <person name="Barry K.W."/>
            <person name="Cichocki N."/>
            <person name="Veneault-Fourrey C."/>
            <person name="LaButti K."/>
            <person name="Lindquist E.A."/>
            <person name="Lipzen A."/>
            <person name="Lundell T."/>
            <person name="Morin E."/>
            <person name="Murat C."/>
            <person name="Riley R."/>
            <person name="Ohm R."/>
            <person name="Sun H."/>
            <person name="Tunlid A."/>
            <person name="Henrissat B."/>
            <person name="Grigoriev I.V."/>
            <person name="Hibbett D.S."/>
            <person name="Martin F."/>
        </authorList>
    </citation>
    <scope>NUCLEOTIDE SEQUENCE [LARGE SCALE GENOMIC DNA]</scope>
    <source>
        <strain evidence="2 3">Koide BX008</strain>
    </source>
</reference>
<dbReference type="EMBL" id="KN818417">
    <property type="protein sequence ID" value="KIL56514.1"/>
    <property type="molecule type" value="Genomic_DNA"/>
</dbReference>
<evidence type="ECO:0000256" key="1">
    <source>
        <dbReference type="SAM" id="MobiDB-lite"/>
    </source>
</evidence>
<sequence length="242" mass="25227">MAPRRKATTTAPPPPSDVFLPPTSLELGNLPPPPASDDDGNIQEDMATLTSLLERGGSQPLAGPSSAPAGEIEPTLQDVATLASTLDKGKGPAVDSNSPPLSNLAVSPTLSDLNLVEGPEEGTRLTAFRPRPLRALSPTSPGPRQPPSVQSGQPLPSTSVERGAPVLGKRPTRIQEDPSLSERIVLTPAELEDILRAHTARFLASSAVGSVQGEFRVPGFVYSHISPYTGSGVSVSQRICRA</sequence>
<protein>
    <submittedName>
        <fullName evidence="2">Uncharacterized protein</fullName>
    </submittedName>
</protein>
<proteinExistence type="predicted"/>